<dbReference type="InterPro" id="IPR011051">
    <property type="entry name" value="RmlC_Cupin_sf"/>
</dbReference>
<dbReference type="SUPFAM" id="SSF51182">
    <property type="entry name" value="RmlC-like cupins"/>
    <property type="match status" value="1"/>
</dbReference>
<dbReference type="Gene3D" id="2.60.120.10">
    <property type="entry name" value="Jelly Rolls"/>
    <property type="match status" value="1"/>
</dbReference>
<accession>A0ABP9TGP6</accession>
<name>A0ABP9TGP6_9MICC</name>
<dbReference type="InterPro" id="IPR013096">
    <property type="entry name" value="Cupin_2"/>
</dbReference>
<comment type="caution">
    <text evidence="3">The sequence shown here is derived from an EMBL/GenBank/DDBJ whole genome shotgun (WGS) entry which is preliminary data.</text>
</comment>
<organism evidence="3 4">
    <name type="scientific">Paeniglutamicibacter antarcticus</name>
    <dbReference type="NCBI Taxonomy" id="494023"/>
    <lineage>
        <taxon>Bacteria</taxon>
        <taxon>Bacillati</taxon>
        <taxon>Actinomycetota</taxon>
        <taxon>Actinomycetes</taxon>
        <taxon>Micrococcales</taxon>
        <taxon>Micrococcaceae</taxon>
        <taxon>Paeniglutamicibacter</taxon>
    </lineage>
</organism>
<reference evidence="4" key="1">
    <citation type="journal article" date="2019" name="Int. J. Syst. Evol. Microbiol.">
        <title>The Global Catalogue of Microorganisms (GCM) 10K type strain sequencing project: providing services to taxonomists for standard genome sequencing and annotation.</title>
        <authorList>
            <consortium name="The Broad Institute Genomics Platform"/>
            <consortium name="The Broad Institute Genome Sequencing Center for Infectious Disease"/>
            <person name="Wu L."/>
            <person name="Ma J."/>
        </authorList>
    </citation>
    <scope>NUCLEOTIDE SEQUENCE [LARGE SCALE GENOMIC DNA]</scope>
    <source>
        <strain evidence="4">JCM 18952</strain>
    </source>
</reference>
<evidence type="ECO:0000313" key="3">
    <source>
        <dbReference type="EMBL" id="GAA5225752.1"/>
    </source>
</evidence>
<protein>
    <recommendedName>
        <fullName evidence="2">Cupin type-2 domain-containing protein</fullName>
    </recommendedName>
</protein>
<dbReference type="InterPro" id="IPR051610">
    <property type="entry name" value="GPI/OXD"/>
</dbReference>
<proteinExistence type="predicted"/>
<keyword evidence="4" id="KW-1185">Reference proteome</keyword>
<evidence type="ECO:0000256" key="1">
    <source>
        <dbReference type="ARBA" id="ARBA00022723"/>
    </source>
</evidence>
<gene>
    <name evidence="3" type="ORF">GCM10025778_02820</name>
</gene>
<evidence type="ECO:0000313" key="4">
    <source>
        <dbReference type="Proteomes" id="UP001501257"/>
    </source>
</evidence>
<dbReference type="RefSeq" id="WP_210101883.1">
    <property type="nucleotide sequence ID" value="NZ_BAABLK010000005.1"/>
</dbReference>
<dbReference type="Proteomes" id="UP001501257">
    <property type="component" value="Unassembled WGS sequence"/>
</dbReference>
<evidence type="ECO:0000259" key="2">
    <source>
        <dbReference type="Pfam" id="PF07883"/>
    </source>
</evidence>
<dbReference type="EMBL" id="BAABLK010000005">
    <property type="protein sequence ID" value="GAA5225752.1"/>
    <property type="molecule type" value="Genomic_DNA"/>
</dbReference>
<sequence>MLEPRGENTFEYSLHEGTKTRMQFHFADEMAMPVAIQTWELPPGGHEGMHSHDPAELALEEFYLVLEGTAAMRVGDEEHELVAGDSVLAQIGVPHDLRNTGEGTLRVLVVWGEEGRKDFSSFGSLAAARAVRAANQ</sequence>
<keyword evidence="1" id="KW-0479">Metal-binding</keyword>
<feature type="domain" description="Cupin type-2" evidence="2">
    <location>
        <begin position="38"/>
        <end position="111"/>
    </location>
</feature>
<dbReference type="Pfam" id="PF07883">
    <property type="entry name" value="Cupin_2"/>
    <property type="match status" value="1"/>
</dbReference>
<dbReference type="PANTHER" id="PTHR35848">
    <property type="entry name" value="OXALATE-BINDING PROTEIN"/>
    <property type="match status" value="1"/>
</dbReference>
<dbReference type="InterPro" id="IPR014710">
    <property type="entry name" value="RmlC-like_jellyroll"/>
</dbReference>